<evidence type="ECO:0000313" key="2">
    <source>
        <dbReference type="EMBL" id="PRX08199.1"/>
    </source>
</evidence>
<keyword evidence="3" id="KW-1185">Reference proteome</keyword>
<reference evidence="2 3" key="1">
    <citation type="submission" date="2018-03" db="EMBL/GenBank/DDBJ databases">
        <title>Genomic Encyclopedia of Archaeal and Bacterial Type Strains, Phase II (KMG-II): from individual species to whole genera.</title>
        <authorList>
            <person name="Goeker M."/>
        </authorList>
    </citation>
    <scope>NUCLEOTIDE SEQUENCE [LARGE SCALE GENOMIC DNA]</scope>
    <source>
        <strain evidence="2 3">DSM 43146</strain>
    </source>
</reference>
<name>A0A2T0JL88_9ACTN</name>
<accession>A0A2T0JL88</accession>
<comment type="caution">
    <text evidence="2">The sequence shown here is derived from an EMBL/GenBank/DDBJ whole genome shotgun (WGS) entry which is preliminary data.</text>
</comment>
<protein>
    <recommendedName>
        <fullName evidence="4">Excreted virulence factor EspC (Type VII ESX diderm)</fullName>
    </recommendedName>
</protein>
<sequence length="138" mass="14727">MADVTGGDLHRLWRVSEVHLPRIADVFYDAGRVLGGATGNRSAFPVDDIGPGTGFLVSSVGGAWEDLRSTMQALLTHMGDVVNEAAGGVRVATEVFDRTDGENAESILEAYHRENLGTDPNSLPPARESYPPPSRPTP</sequence>
<dbReference type="AlphaFoldDB" id="A0A2T0JL88"/>
<dbReference type="EMBL" id="PVMZ01000041">
    <property type="protein sequence ID" value="PRX08199.1"/>
    <property type="molecule type" value="Genomic_DNA"/>
</dbReference>
<organism evidence="2 3">
    <name type="scientific">Actinoplanes italicus</name>
    <dbReference type="NCBI Taxonomy" id="113567"/>
    <lineage>
        <taxon>Bacteria</taxon>
        <taxon>Bacillati</taxon>
        <taxon>Actinomycetota</taxon>
        <taxon>Actinomycetes</taxon>
        <taxon>Micromonosporales</taxon>
        <taxon>Micromonosporaceae</taxon>
        <taxon>Actinoplanes</taxon>
    </lineage>
</organism>
<evidence type="ECO:0000256" key="1">
    <source>
        <dbReference type="SAM" id="MobiDB-lite"/>
    </source>
</evidence>
<evidence type="ECO:0000313" key="3">
    <source>
        <dbReference type="Proteomes" id="UP000239415"/>
    </source>
</evidence>
<dbReference type="RefSeq" id="WP_106330853.1">
    <property type="nucleotide sequence ID" value="NZ_BOMO01000191.1"/>
</dbReference>
<proteinExistence type="predicted"/>
<dbReference type="Proteomes" id="UP000239415">
    <property type="component" value="Unassembled WGS sequence"/>
</dbReference>
<dbReference type="OrthoDB" id="3291728at2"/>
<evidence type="ECO:0008006" key="4">
    <source>
        <dbReference type="Google" id="ProtNLM"/>
    </source>
</evidence>
<feature type="region of interest" description="Disordered" evidence="1">
    <location>
        <begin position="112"/>
        <end position="138"/>
    </location>
</feature>
<gene>
    <name evidence="2" type="ORF">CLV67_14114</name>
</gene>